<evidence type="ECO:0000313" key="2">
    <source>
        <dbReference type="EMBL" id="EGG23858.1"/>
    </source>
</evidence>
<accession>F4PJT4</accession>
<evidence type="ECO:0000313" key="3">
    <source>
        <dbReference type="Proteomes" id="UP000007797"/>
    </source>
</evidence>
<reference evidence="3" key="1">
    <citation type="journal article" date="2011" name="Genome Res.">
        <title>Phylogeny-wide analysis of social amoeba genomes highlights ancient origins for complex intercellular communication.</title>
        <authorList>
            <person name="Heidel A.J."/>
            <person name="Lawal H.M."/>
            <person name="Felder M."/>
            <person name="Schilde C."/>
            <person name="Helps N.R."/>
            <person name="Tunggal B."/>
            <person name="Rivero F."/>
            <person name="John U."/>
            <person name="Schleicher M."/>
            <person name="Eichinger L."/>
            <person name="Platzer M."/>
            <person name="Noegel A.A."/>
            <person name="Schaap P."/>
            <person name="Gloeckner G."/>
        </authorList>
    </citation>
    <scope>NUCLEOTIDE SEQUENCE [LARGE SCALE GENOMIC DNA]</scope>
    <source>
        <strain evidence="3">SH3</strain>
    </source>
</reference>
<evidence type="ECO:0000256" key="1">
    <source>
        <dbReference type="SAM" id="MobiDB-lite"/>
    </source>
</evidence>
<protein>
    <submittedName>
        <fullName evidence="2">Uncharacterized protein</fullName>
    </submittedName>
</protein>
<dbReference type="EMBL" id="GL883007">
    <property type="protein sequence ID" value="EGG23858.1"/>
    <property type="molecule type" value="Genomic_DNA"/>
</dbReference>
<dbReference type="KEGG" id="dfa:DFA_05994"/>
<sequence length="28" mass="2880">MHGKKGKVKGGSGGWLVGADLARPDFNP</sequence>
<dbReference type="Proteomes" id="UP000007797">
    <property type="component" value="Unassembled WGS sequence"/>
</dbReference>
<organism evidence="2 3">
    <name type="scientific">Cavenderia fasciculata</name>
    <name type="common">Slime mold</name>
    <name type="synonym">Dictyostelium fasciculatum</name>
    <dbReference type="NCBI Taxonomy" id="261658"/>
    <lineage>
        <taxon>Eukaryota</taxon>
        <taxon>Amoebozoa</taxon>
        <taxon>Evosea</taxon>
        <taxon>Eumycetozoa</taxon>
        <taxon>Dictyostelia</taxon>
        <taxon>Acytosteliales</taxon>
        <taxon>Cavenderiaceae</taxon>
        <taxon>Cavenderia</taxon>
    </lineage>
</organism>
<dbReference type="AlphaFoldDB" id="F4PJT4"/>
<feature type="region of interest" description="Disordered" evidence="1">
    <location>
        <begin position="1"/>
        <end position="28"/>
    </location>
</feature>
<proteinExistence type="predicted"/>
<name>F4PJT4_CACFS</name>
<gene>
    <name evidence="2" type="ORF">DFA_05994</name>
</gene>
<keyword evidence="3" id="KW-1185">Reference proteome</keyword>